<dbReference type="Gene3D" id="6.10.340.10">
    <property type="match status" value="1"/>
</dbReference>
<sequence>MPQKPRRSIAPLGSPLLGHTDESPRRRRIRVQVLLTVFLLGANAIGAVIVGALISVVVPGPNVVTPREYWWVNFILIPTYLLVAFLIGVFWGTKRTVKGLRWAIEDRPPTPKEQRRTLAMPWRLTRLQIGLWIVGLILVTTADGIIDPNSIPKVAFTIAFGGATVCAFSYLLTEFALRPAAARALEYGDPRRIRIAGVMGRSILTWLLGTGVPVAGLMVIAIASFIRNDTTATQFAVAILALGGITLVFGFALSLLGGLATTAPIDNVRAAMAEVERGDLDVRVEVYDGTELGELQSGFNRMAEGLSERDRIRDLFGRHVGMEVAEAALAKNPELGGEERDVAVFFIDLVGSTELAASQPPKQVVDLLNRFFAVVVEEVDRHRGFVNKFEGDAALAVFGAPGALDDHCGAALRSARAIMDRLDREVPDCTAAIGIASGRAVAGNIGAKERFEYTVIGDPVNEAARLSELAKSADGRLVASARTVEHATSIDGDDWSFGESVTLRGRAEETRLATPRT</sequence>
<name>A0A1I0UCS9_9NOCA</name>
<evidence type="ECO:0000313" key="14">
    <source>
        <dbReference type="Proteomes" id="UP001520140"/>
    </source>
</evidence>
<dbReference type="Proteomes" id="UP001520140">
    <property type="component" value="Unassembled WGS sequence"/>
</dbReference>
<reference evidence="12 13" key="1">
    <citation type="submission" date="2016-10" db="EMBL/GenBank/DDBJ databases">
        <authorList>
            <person name="de Groot N.N."/>
        </authorList>
    </citation>
    <scope>NUCLEOTIDE SEQUENCE [LARGE SCALE GENOMIC DNA]</scope>
    <source>
        <strain evidence="12 13">DSM 44908</strain>
    </source>
</reference>
<keyword evidence="14" id="KW-1185">Reference proteome</keyword>
<evidence type="ECO:0000256" key="1">
    <source>
        <dbReference type="ARBA" id="ARBA00004651"/>
    </source>
</evidence>
<proteinExistence type="inferred from homology"/>
<evidence type="ECO:0000256" key="7">
    <source>
        <dbReference type="SAM" id="MobiDB-lite"/>
    </source>
</evidence>
<feature type="domain" description="Guanylate cyclase" evidence="9">
    <location>
        <begin position="343"/>
        <end position="467"/>
    </location>
</feature>
<dbReference type="GO" id="GO:0006171">
    <property type="term" value="P:cAMP biosynthetic process"/>
    <property type="evidence" value="ECO:0007669"/>
    <property type="project" value="TreeGrafter"/>
</dbReference>
<dbReference type="SUPFAM" id="SSF55073">
    <property type="entry name" value="Nucleotide cyclase"/>
    <property type="match status" value="1"/>
</dbReference>
<dbReference type="GO" id="GO:0004016">
    <property type="term" value="F:adenylate cyclase activity"/>
    <property type="evidence" value="ECO:0007669"/>
    <property type="project" value="UniProtKB-ARBA"/>
</dbReference>
<feature type="region of interest" description="Disordered" evidence="7">
    <location>
        <begin position="1"/>
        <end position="21"/>
    </location>
</feature>
<feature type="transmembrane region" description="Helical" evidence="8">
    <location>
        <begin position="33"/>
        <end position="58"/>
    </location>
</feature>
<dbReference type="InterPro" id="IPR029787">
    <property type="entry name" value="Nucleotide_cyclase"/>
</dbReference>
<accession>A0A1I0UCS9</accession>
<dbReference type="GeneID" id="85487359"/>
<dbReference type="PANTHER" id="PTHR43081:SF17">
    <property type="entry name" value="BLL5647 PROTEIN"/>
    <property type="match status" value="1"/>
</dbReference>
<comment type="similarity">
    <text evidence="2">Belongs to the adenylyl cyclase class-3 family.</text>
</comment>
<dbReference type="Pfam" id="PF00211">
    <property type="entry name" value="Guanylate_cyc"/>
    <property type="match status" value="1"/>
</dbReference>
<feature type="domain" description="HAMP" evidence="10">
    <location>
        <begin position="259"/>
        <end position="311"/>
    </location>
</feature>
<dbReference type="Gene3D" id="3.30.70.1230">
    <property type="entry name" value="Nucleotide cyclase"/>
    <property type="match status" value="1"/>
</dbReference>
<dbReference type="InterPro" id="IPR050697">
    <property type="entry name" value="Adenylyl/Guanylyl_Cyclase_3/4"/>
</dbReference>
<dbReference type="RefSeq" id="WP_068099895.1">
    <property type="nucleotide sequence ID" value="NZ_FOJN01000016.1"/>
</dbReference>
<reference evidence="11 14" key="2">
    <citation type="submission" date="2020-06" db="EMBL/GenBank/DDBJ databases">
        <title>Taxonomy, biology and ecology of Rhodococcus bacteria occurring in California pistachio and other woody hosts as revealed by genome sequence analyses.</title>
        <authorList>
            <person name="Gai Y."/>
            <person name="Riely B."/>
        </authorList>
    </citation>
    <scope>NUCLEOTIDE SEQUENCE [LARGE SCALE GENOMIC DNA]</scope>
    <source>
        <strain evidence="11 14">BP-284</strain>
    </source>
</reference>
<feature type="transmembrane region" description="Helical" evidence="8">
    <location>
        <begin position="124"/>
        <end position="142"/>
    </location>
</feature>
<evidence type="ECO:0000256" key="6">
    <source>
        <dbReference type="ARBA" id="ARBA00023136"/>
    </source>
</evidence>
<keyword evidence="5 8" id="KW-1133">Transmembrane helix</keyword>
<dbReference type="CDD" id="cd06225">
    <property type="entry name" value="HAMP"/>
    <property type="match status" value="1"/>
</dbReference>
<feature type="transmembrane region" description="Helical" evidence="8">
    <location>
        <begin position="154"/>
        <end position="177"/>
    </location>
</feature>
<feature type="transmembrane region" description="Helical" evidence="8">
    <location>
        <begin position="198"/>
        <end position="223"/>
    </location>
</feature>
<dbReference type="GO" id="GO:0005886">
    <property type="term" value="C:plasma membrane"/>
    <property type="evidence" value="ECO:0007669"/>
    <property type="project" value="UniProtKB-SubCell"/>
</dbReference>
<feature type="transmembrane region" description="Helical" evidence="8">
    <location>
        <begin position="235"/>
        <end position="259"/>
    </location>
</feature>
<evidence type="ECO:0000259" key="9">
    <source>
        <dbReference type="PROSITE" id="PS50125"/>
    </source>
</evidence>
<evidence type="ECO:0000256" key="3">
    <source>
        <dbReference type="ARBA" id="ARBA00022475"/>
    </source>
</evidence>
<dbReference type="EMBL" id="FOJN01000016">
    <property type="protein sequence ID" value="SFA61046.1"/>
    <property type="molecule type" value="Genomic_DNA"/>
</dbReference>
<gene>
    <name evidence="11" type="ORF">HQ605_17485</name>
    <name evidence="12" type="ORF">SAMN05444374_116104</name>
</gene>
<dbReference type="PROSITE" id="PS50125">
    <property type="entry name" value="GUANYLATE_CYCLASE_2"/>
    <property type="match status" value="1"/>
</dbReference>
<comment type="subcellular location">
    <subcellularLocation>
        <location evidence="1">Cell membrane</location>
        <topology evidence="1">Multi-pass membrane protein</topology>
    </subcellularLocation>
</comment>
<organism evidence="12 13">
    <name type="scientific">Rhodococcoides kroppenstedtii</name>
    <dbReference type="NCBI Taxonomy" id="293050"/>
    <lineage>
        <taxon>Bacteria</taxon>
        <taxon>Bacillati</taxon>
        <taxon>Actinomycetota</taxon>
        <taxon>Actinomycetes</taxon>
        <taxon>Mycobacteriales</taxon>
        <taxon>Nocardiaceae</taxon>
        <taxon>Rhodococcoides</taxon>
    </lineage>
</organism>
<protein>
    <submittedName>
        <fullName evidence="12">Adenylate cyclase</fullName>
    </submittedName>
    <submittedName>
        <fullName evidence="11">Adenylate/guanylate cyclase domain-containing protein</fullName>
    </submittedName>
</protein>
<dbReference type="SMART" id="SM00044">
    <property type="entry name" value="CYCc"/>
    <property type="match status" value="1"/>
</dbReference>
<evidence type="ECO:0000313" key="12">
    <source>
        <dbReference type="EMBL" id="SFA61046.1"/>
    </source>
</evidence>
<dbReference type="Proteomes" id="UP000182054">
    <property type="component" value="Unassembled WGS sequence"/>
</dbReference>
<dbReference type="OrthoDB" id="368920at2"/>
<evidence type="ECO:0000256" key="5">
    <source>
        <dbReference type="ARBA" id="ARBA00022989"/>
    </source>
</evidence>
<dbReference type="SUPFAM" id="SSF158472">
    <property type="entry name" value="HAMP domain-like"/>
    <property type="match status" value="1"/>
</dbReference>
<evidence type="ECO:0000256" key="8">
    <source>
        <dbReference type="SAM" id="Phobius"/>
    </source>
</evidence>
<dbReference type="PROSITE" id="PS50885">
    <property type="entry name" value="HAMP"/>
    <property type="match status" value="1"/>
</dbReference>
<evidence type="ECO:0000256" key="2">
    <source>
        <dbReference type="ARBA" id="ARBA00005381"/>
    </source>
</evidence>
<dbReference type="InterPro" id="IPR001054">
    <property type="entry name" value="A/G_cyclase"/>
</dbReference>
<feature type="transmembrane region" description="Helical" evidence="8">
    <location>
        <begin position="70"/>
        <end position="91"/>
    </location>
</feature>
<dbReference type="Pfam" id="PF00672">
    <property type="entry name" value="HAMP"/>
    <property type="match status" value="1"/>
</dbReference>
<keyword evidence="6 8" id="KW-0472">Membrane</keyword>
<dbReference type="CDD" id="cd07302">
    <property type="entry name" value="CHD"/>
    <property type="match status" value="1"/>
</dbReference>
<keyword evidence="3" id="KW-1003">Cell membrane</keyword>
<evidence type="ECO:0000256" key="4">
    <source>
        <dbReference type="ARBA" id="ARBA00022692"/>
    </source>
</evidence>
<dbReference type="GO" id="GO:0035556">
    <property type="term" value="P:intracellular signal transduction"/>
    <property type="evidence" value="ECO:0007669"/>
    <property type="project" value="InterPro"/>
</dbReference>
<dbReference type="PANTHER" id="PTHR43081">
    <property type="entry name" value="ADENYLATE CYCLASE, TERMINAL-DIFFERENTIATION SPECIFIC-RELATED"/>
    <property type="match status" value="1"/>
</dbReference>
<dbReference type="AlphaFoldDB" id="A0A1I0UCS9"/>
<keyword evidence="4 8" id="KW-0812">Transmembrane</keyword>
<evidence type="ECO:0000313" key="13">
    <source>
        <dbReference type="Proteomes" id="UP000182054"/>
    </source>
</evidence>
<dbReference type="EMBL" id="JABUKG010000022">
    <property type="protein sequence ID" value="MBY6322619.1"/>
    <property type="molecule type" value="Genomic_DNA"/>
</dbReference>
<evidence type="ECO:0000259" key="10">
    <source>
        <dbReference type="PROSITE" id="PS50885"/>
    </source>
</evidence>
<dbReference type="SMART" id="SM00304">
    <property type="entry name" value="HAMP"/>
    <property type="match status" value="1"/>
</dbReference>
<dbReference type="InterPro" id="IPR003660">
    <property type="entry name" value="HAMP_dom"/>
</dbReference>
<evidence type="ECO:0000313" key="11">
    <source>
        <dbReference type="EMBL" id="MBY6322619.1"/>
    </source>
</evidence>